<dbReference type="EMBL" id="JAMFTS010000003">
    <property type="protein sequence ID" value="KAJ4780484.1"/>
    <property type="molecule type" value="Genomic_DNA"/>
</dbReference>
<evidence type="ECO:0000256" key="5">
    <source>
        <dbReference type="ARBA" id="ARBA00023098"/>
    </source>
</evidence>
<dbReference type="InterPro" id="IPR029058">
    <property type="entry name" value="AB_hydrolase_fold"/>
</dbReference>
<organism evidence="9 10">
    <name type="scientific">Rhynchospora pubera</name>
    <dbReference type="NCBI Taxonomy" id="906938"/>
    <lineage>
        <taxon>Eukaryota</taxon>
        <taxon>Viridiplantae</taxon>
        <taxon>Streptophyta</taxon>
        <taxon>Embryophyta</taxon>
        <taxon>Tracheophyta</taxon>
        <taxon>Spermatophyta</taxon>
        <taxon>Magnoliopsida</taxon>
        <taxon>Liliopsida</taxon>
        <taxon>Poales</taxon>
        <taxon>Cyperaceae</taxon>
        <taxon>Cyperoideae</taxon>
        <taxon>Rhynchosporeae</taxon>
        <taxon>Rhynchospora</taxon>
    </lineage>
</organism>
<evidence type="ECO:0000256" key="1">
    <source>
        <dbReference type="ARBA" id="ARBA00003523"/>
    </source>
</evidence>
<comment type="caution">
    <text evidence="9">The sequence shown here is derived from an EMBL/GenBank/DDBJ whole genome shotgun (WGS) entry which is preliminary data.</text>
</comment>
<dbReference type="EC" id="3.1.1.-" evidence="6"/>
<dbReference type="Pfam" id="PF01764">
    <property type="entry name" value="Lipase_3"/>
    <property type="match status" value="1"/>
</dbReference>
<keyword evidence="3 6" id="KW-0378">Hydrolase</keyword>
<comment type="similarity">
    <text evidence="2 6">Belongs to the AB hydrolase superfamily. Lipase family.</text>
</comment>
<name>A0AAV8EJ16_9POAL</name>
<dbReference type="PANTHER" id="PTHR31828">
    <property type="entry name" value="PHOSPHOLIPASE A1-IIGAMMA"/>
    <property type="match status" value="1"/>
</dbReference>
<dbReference type="Gene3D" id="3.40.50.1820">
    <property type="entry name" value="alpha/beta hydrolase"/>
    <property type="match status" value="1"/>
</dbReference>
<comment type="function">
    <text evidence="1 6">Acylhydrolase that catalyzes the hydrolysis of phospholipids at the sn-1 position.</text>
</comment>
<gene>
    <name evidence="9" type="ORF">LUZ62_064741</name>
</gene>
<dbReference type="SUPFAM" id="SSF53474">
    <property type="entry name" value="alpha/beta-Hydrolases"/>
    <property type="match status" value="1"/>
</dbReference>
<evidence type="ECO:0000256" key="2">
    <source>
        <dbReference type="ARBA" id="ARBA00010701"/>
    </source>
</evidence>
<dbReference type="Proteomes" id="UP001140206">
    <property type="component" value="Chromosome 3"/>
</dbReference>
<dbReference type="GO" id="GO:0016042">
    <property type="term" value="P:lipid catabolic process"/>
    <property type="evidence" value="ECO:0007669"/>
    <property type="project" value="UniProtKB-UniRule"/>
</dbReference>
<keyword evidence="10" id="KW-1185">Reference proteome</keyword>
<dbReference type="FunFam" id="3.40.50.1820:FF:000065">
    <property type="entry name" value="Phospholipase A1-II 3"/>
    <property type="match status" value="1"/>
</dbReference>
<feature type="region of interest" description="Disordered" evidence="7">
    <location>
        <begin position="600"/>
        <end position="626"/>
    </location>
</feature>
<evidence type="ECO:0000259" key="8">
    <source>
        <dbReference type="Pfam" id="PF01764"/>
    </source>
</evidence>
<dbReference type="GO" id="GO:0008970">
    <property type="term" value="F:phospholipase A1 activity"/>
    <property type="evidence" value="ECO:0007669"/>
    <property type="project" value="UniProtKB-UniRule"/>
</dbReference>
<dbReference type="CDD" id="cd00519">
    <property type="entry name" value="Lipase_3"/>
    <property type="match status" value="1"/>
</dbReference>
<dbReference type="GO" id="GO:0005737">
    <property type="term" value="C:cytoplasm"/>
    <property type="evidence" value="ECO:0007669"/>
    <property type="project" value="UniProtKB-ARBA"/>
</dbReference>
<protein>
    <recommendedName>
        <fullName evidence="6">Phospholipase A1</fullName>
        <ecNumber evidence="6">3.1.1.-</ecNumber>
    </recommendedName>
</protein>
<evidence type="ECO:0000256" key="7">
    <source>
        <dbReference type="SAM" id="MobiDB-lite"/>
    </source>
</evidence>
<dbReference type="InterPro" id="IPR002921">
    <property type="entry name" value="Fungal_lipase-type"/>
</dbReference>
<evidence type="ECO:0000256" key="6">
    <source>
        <dbReference type="RuleBase" id="RU367093"/>
    </source>
</evidence>
<evidence type="ECO:0000256" key="3">
    <source>
        <dbReference type="ARBA" id="ARBA00022801"/>
    </source>
</evidence>
<feature type="domain" description="Fungal lipase-type" evidence="8">
    <location>
        <begin position="335"/>
        <end position="501"/>
    </location>
</feature>
<proteinExistence type="inferred from homology"/>
<evidence type="ECO:0000313" key="9">
    <source>
        <dbReference type="EMBL" id="KAJ4780484.1"/>
    </source>
</evidence>
<sequence length="652" mass="73853">MYLHVLLWPYTRQIPGRNFGRPAGSENHMIHIQLRSLPSESSQNCTDSRRDNQRSAFLSYLWWNSQKKKDSHSHMRYVQLGLDCKRTFQEGEGKEMTQRGKGNAAKIGKLKRVSLIKSLVRWRRDLREAGEGEKTGKRWIQRARRNLEEKKEETEREGCTDVIRRKNEEEIFNITFKKNLDIRSISAVFKQRILFISSMASQGNQPPQSNTSLPELLGLNHWAGLLDPLDPSLRGLILLCGDLCQVTYDSFNSDPHSKYTGSCRYSKTTLLEKVVFPVASDLTISAYLYATSEVSMPEEFLLFSLSDDAWSKESNWMGYVAISNPSPSTGRRVIYVVWRGTIRTLEWVDVLHPLQVSIRNILPSSSKDLSDDSKEDLKVMKGWYTIYTSRNPNSPFSKLSARDQLLYAIKELTTRYKDEGELSIVCTGHSLGAALATLCAFDIVESGLAKIDEKTNIQVTSIVFGSPQVGNKEFKERMEVHKNLRILHVKNKPDVIPLYPTGILGYVNVGTELLIDSKKSPYLKESTTNVGDYHNLQGILHTVAGWNGEKGEFKLQVKRSIALVNKSSEYLKDELLIPGSWWVEKNKGMILGEDGEWQLQTPPDEDLPVPPPEGKADMEPNFGNGLAKNVEQENKKKSGLKLGPFACCFKVV</sequence>
<keyword evidence="5 6" id="KW-0443">Lipid metabolism</keyword>
<dbReference type="InterPro" id="IPR033556">
    <property type="entry name" value="PLA"/>
</dbReference>
<dbReference type="AlphaFoldDB" id="A0AAV8EJ16"/>
<accession>A0AAV8EJ16</accession>
<dbReference type="PANTHER" id="PTHR31828:SF10">
    <property type="entry name" value="PHOSPHOLIPASE A1-IIDELTA"/>
    <property type="match status" value="1"/>
</dbReference>
<reference evidence="9" key="1">
    <citation type="submission" date="2022-08" db="EMBL/GenBank/DDBJ databases">
        <authorList>
            <person name="Marques A."/>
        </authorList>
    </citation>
    <scope>NUCLEOTIDE SEQUENCE</scope>
    <source>
        <strain evidence="9">RhyPub2mFocal</strain>
        <tissue evidence="9">Leaves</tissue>
    </source>
</reference>
<evidence type="ECO:0000256" key="4">
    <source>
        <dbReference type="ARBA" id="ARBA00022963"/>
    </source>
</evidence>
<evidence type="ECO:0000313" key="10">
    <source>
        <dbReference type="Proteomes" id="UP001140206"/>
    </source>
</evidence>
<keyword evidence="4 6" id="KW-0442">Lipid degradation</keyword>